<dbReference type="RefSeq" id="WP_012891335.1">
    <property type="nucleotide sequence ID" value="NC_013595.1"/>
</dbReference>
<proteinExistence type="predicted"/>
<dbReference type="AlphaFoldDB" id="D2B572"/>
<gene>
    <name evidence="2" type="ordered locus">Sros_4764</name>
</gene>
<name>D2B572_STRRD</name>
<dbReference type="Proteomes" id="UP000002029">
    <property type="component" value="Chromosome"/>
</dbReference>
<dbReference type="EMBL" id="CP001814">
    <property type="protein sequence ID" value="ACZ87596.1"/>
    <property type="molecule type" value="Genomic_DNA"/>
</dbReference>
<sequence length="57" mass="6500">MAYGEFGKRCRGGPGEDRFSPDEEWIDPFADPRPDIRRWTGPLLSLKARHGWLGSPD</sequence>
<evidence type="ECO:0000313" key="3">
    <source>
        <dbReference type="Proteomes" id="UP000002029"/>
    </source>
</evidence>
<keyword evidence="3" id="KW-1185">Reference proteome</keyword>
<organism evidence="2 3">
    <name type="scientific">Streptosporangium roseum (strain ATCC 12428 / DSM 43021 / JCM 3005 / KCTC 9067 / NCIMB 10171 / NRRL 2505 / NI 9100)</name>
    <dbReference type="NCBI Taxonomy" id="479432"/>
    <lineage>
        <taxon>Bacteria</taxon>
        <taxon>Bacillati</taxon>
        <taxon>Actinomycetota</taxon>
        <taxon>Actinomycetes</taxon>
        <taxon>Streptosporangiales</taxon>
        <taxon>Streptosporangiaceae</taxon>
        <taxon>Streptosporangium</taxon>
    </lineage>
</organism>
<evidence type="ECO:0000313" key="2">
    <source>
        <dbReference type="EMBL" id="ACZ87596.1"/>
    </source>
</evidence>
<dbReference type="HOGENOM" id="CLU_2994832_0_0_11"/>
<protein>
    <submittedName>
        <fullName evidence="2">Uncharacterized protein</fullName>
    </submittedName>
</protein>
<evidence type="ECO:0000256" key="1">
    <source>
        <dbReference type="SAM" id="MobiDB-lite"/>
    </source>
</evidence>
<accession>D2B572</accession>
<feature type="region of interest" description="Disordered" evidence="1">
    <location>
        <begin position="1"/>
        <end position="24"/>
    </location>
</feature>
<reference evidence="2 3" key="1">
    <citation type="journal article" date="2010" name="Stand. Genomic Sci.">
        <title>Complete genome sequence of Streptosporangium roseum type strain (NI 9100).</title>
        <authorList>
            <person name="Nolan M."/>
            <person name="Sikorski J."/>
            <person name="Jando M."/>
            <person name="Lucas S."/>
            <person name="Lapidus A."/>
            <person name="Glavina Del Rio T."/>
            <person name="Chen F."/>
            <person name="Tice H."/>
            <person name="Pitluck S."/>
            <person name="Cheng J.F."/>
            <person name="Chertkov O."/>
            <person name="Sims D."/>
            <person name="Meincke L."/>
            <person name="Brettin T."/>
            <person name="Han C."/>
            <person name="Detter J.C."/>
            <person name="Bruce D."/>
            <person name="Goodwin L."/>
            <person name="Land M."/>
            <person name="Hauser L."/>
            <person name="Chang Y.J."/>
            <person name="Jeffries C.D."/>
            <person name="Ivanova N."/>
            <person name="Mavromatis K."/>
            <person name="Mikhailova N."/>
            <person name="Chen A."/>
            <person name="Palaniappan K."/>
            <person name="Chain P."/>
            <person name="Rohde M."/>
            <person name="Goker M."/>
            <person name="Bristow J."/>
            <person name="Eisen J.A."/>
            <person name="Markowitz V."/>
            <person name="Hugenholtz P."/>
            <person name="Kyrpides N.C."/>
            <person name="Klenk H.P."/>
        </authorList>
    </citation>
    <scope>NUCLEOTIDE SEQUENCE [LARGE SCALE GENOMIC DNA]</scope>
    <source>
        <strain evidence="3">ATCC 12428 / DSM 43021 / JCM 3005 / NI 9100</strain>
    </source>
</reference>
<dbReference type="KEGG" id="sro:Sros_4764"/>